<keyword evidence="3" id="KW-0143">Chaperone</keyword>
<dbReference type="Pfam" id="PF10165">
    <property type="entry name" value="Ric8"/>
    <property type="match status" value="1"/>
</dbReference>
<dbReference type="EMBL" id="JASJQH010007630">
    <property type="protein sequence ID" value="KAK9703526.1"/>
    <property type="molecule type" value="Genomic_DNA"/>
</dbReference>
<evidence type="ECO:0000313" key="5">
    <source>
        <dbReference type="Proteomes" id="UP001479436"/>
    </source>
</evidence>
<comment type="caution">
    <text evidence="4">The sequence shown here is derived from an EMBL/GenBank/DDBJ whole genome shotgun (WGS) entry which is preliminary data.</text>
</comment>
<comment type="similarity">
    <text evidence="1">Belongs to the synembryn family.</text>
</comment>
<organism evidence="4 5">
    <name type="scientific">Basidiobolus ranarum</name>
    <dbReference type="NCBI Taxonomy" id="34480"/>
    <lineage>
        <taxon>Eukaryota</taxon>
        <taxon>Fungi</taxon>
        <taxon>Fungi incertae sedis</taxon>
        <taxon>Zoopagomycota</taxon>
        <taxon>Entomophthoromycotina</taxon>
        <taxon>Basidiobolomycetes</taxon>
        <taxon>Basidiobolales</taxon>
        <taxon>Basidiobolaceae</taxon>
        <taxon>Basidiobolus</taxon>
    </lineage>
</organism>
<sequence length="149" mass="16641">MHKFRLQVVSIDSMDAYISLQEKDSSEAVIASLNLVGHQAIELQSRQKLVTTLVSDLTGDEVYTPWSQEALLHELQSLKLLSRDSGAAKSLYTTKGIGMLLRHADLLSESYGDSVVIHESLKCLANCLLLESRTREIFSQFGRRKAFSI</sequence>
<dbReference type="PANTHER" id="PTHR12425">
    <property type="entry name" value="SYNEMBRYN"/>
    <property type="match status" value="1"/>
</dbReference>
<dbReference type="InterPro" id="IPR019318">
    <property type="entry name" value="Gua_nucleotide_exch_fac_Ric8"/>
</dbReference>
<dbReference type="Proteomes" id="UP001479436">
    <property type="component" value="Unassembled WGS sequence"/>
</dbReference>
<protein>
    <submittedName>
        <fullName evidence="4">Uncharacterized protein</fullName>
    </submittedName>
</protein>
<keyword evidence="5" id="KW-1185">Reference proteome</keyword>
<accession>A0ABR2VV13</accession>
<proteinExistence type="inferred from homology"/>
<dbReference type="PANTHER" id="PTHR12425:SF5">
    <property type="entry name" value="SYNEMBRYN"/>
    <property type="match status" value="1"/>
</dbReference>
<keyword evidence="2" id="KW-0344">Guanine-nucleotide releasing factor</keyword>
<gene>
    <name evidence="4" type="ORF">K7432_010689</name>
</gene>
<evidence type="ECO:0000256" key="1">
    <source>
        <dbReference type="ARBA" id="ARBA00009049"/>
    </source>
</evidence>
<reference evidence="4 5" key="1">
    <citation type="submission" date="2023-04" db="EMBL/GenBank/DDBJ databases">
        <title>Genome of Basidiobolus ranarum AG-B5.</title>
        <authorList>
            <person name="Stajich J.E."/>
            <person name="Carter-House D."/>
            <person name="Gryganskyi A."/>
        </authorList>
    </citation>
    <scope>NUCLEOTIDE SEQUENCE [LARGE SCALE GENOMIC DNA]</scope>
    <source>
        <strain evidence="4 5">AG-B5</strain>
    </source>
</reference>
<evidence type="ECO:0000256" key="3">
    <source>
        <dbReference type="ARBA" id="ARBA00023186"/>
    </source>
</evidence>
<name>A0ABR2VV13_9FUNG</name>
<evidence type="ECO:0000313" key="4">
    <source>
        <dbReference type="EMBL" id="KAK9703526.1"/>
    </source>
</evidence>
<evidence type="ECO:0000256" key="2">
    <source>
        <dbReference type="ARBA" id="ARBA00022658"/>
    </source>
</evidence>